<comment type="subcellular location">
    <subcellularLocation>
        <location evidence="10 11">Cytoplasm</location>
    </subcellularLocation>
    <subcellularLocation>
        <location evidence="10 11">Cytoplasmic vesicle</location>
        <location evidence="10 11">COPI-coated vesicle membrane</location>
        <topology evidence="10 11">Peripheral membrane protein</topology>
        <orientation evidence="10 11">Cytoplasmic side</orientation>
    </subcellularLocation>
    <subcellularLocation>
        <location evidence="10 11">Golgi apparatus membrane</location>
        <topology evidence="10 11">Peripheral membrane protein</topology>
        <orientation evidence="10 11">Cytoplasmic side</orientation>
    </subcellularLocation>
</comment>
<evidence type="ECO:0000313" key="15">
    <source>
        <dbReference type="Proteomes" id="UP000253664"/>
    </source>
</evidence>
<evidence type="ECO:0000256" key="12">
    <source>
        <dbReference type="SAM" id="MobiDB-lite"/>
    </source>
</evidence>
<dbReference type="AlphaFoldDB" id="A0A367LH17"/>
<evidence type="ECO:0000256" key="2">
    <source>
        <dbReference type="ARBA" id="ARBA00011775"/>
    </source>
</evidence>
<evidence type="ECO:0000256" key="4">
    <source>
        <dbReference type="ARBA" id="ARBA00022490"/>
    </source>
</evidence>
<evidence type="ECO:0000256" key="3">
    <source>
        <dbReference type="ARBA" id="ARBA00022448"/>
    </source>
</evidence>
<feature type="compositionally biased region" description="Basic and acidic residues" evidence="12">
    <location>
        <begin position="179"/>
        <end position="199"/>
    </location>
</feature>
<evidence type="ECO:0000256" key="11">
    <source>
        <dbReference type="RuleBase" id="RU366052"/>
    </source>
</evidence>
<keyword evidence="9 10" id="KW-0968">Cytoplasmic vesicle</keyword>
<evidence type="ECO:0000256" key="8">
    <source>
        <dbReference type="ARBA" id="ARBA00023136"/>
    </source>
</evidence>
<dbReference type="EMBL" id="LKCN02000005">
    <property type="protein sequence ID" value="RCI13715.1"/>
    <property type="molecule type" value="Genomic_DNA"/>
</dbReference>
<feature type="non-terminal residue" evidence="14">
    <location>
        <position position="1"/>
    </location>
</feature>
<evidence type="ECO:0000313" key="14">
    <source>
        <dbReference type="EMBL" id="RCI13715.1"/>
    </source>
</evidence>
<dbReference type="GO" id="GO:0030126">
    <property type="term" value="C:COPI vesicle coat"/>
    <property type="evidence" value="ECO:0007669"/>
    <property type="project" value="UniProtKB-UniRule"/>
</dbReference>
<dbReference type="InterPro" id="IPR011012">
    <property type="entry name" value="Longin-like_dom_sf"/>
</dbReference>
<comment type="caution">
    <text evidence="14">The sequence shown here is derived from an EMBL/GenBank/DDBJ whole genome shotgun (WGS) entry which is preliminary data.</text>
</comment>
<evidence type="ECO:0000259" key="13">
    <source>
        <dbReference type="PROSITE" id="PS51072"/>
    </source>
</evidence>
<accession>A0A367LH17</accession>
<keyword evidence="8 10" id="KW-0472">Membrane</keyword>
<dbReference type="SUPFAM" id="SSF49447">
    <property type="entry name" value="Second domain of Mu2 adaptin subunit (ap50) of ap2 adaptor"/>
    <property type="match status" value="1"/>
</dbReference>
<dbReference type="PROSITE" id="PS51072">
    <property type="entry name" value="MHD"/>
    <property type="match status" value="1"/>
</dbReference>
<dbReference type="OrthoDB" id="10266042at2759"/>
<evidence type="ECO:0000256" key="5">
    <source>
        <dbReference type="ARBA" id="ARBA00022892"/>
    </source>
</evidence>
<dbReference type="Gene3D" id="3.30.450.60">
    <property type="match status" value="1"/>
</dbReference>
<dbReference type="FunFam" id="3.30.450.60:FF:000003">
    <property type="entry name" value="Coatomer subunit delta"/>
    <property type="match status" value="1"/>
</dbReference>
<dbReference type="GO" id="GO:0006888">
    <property type="term" value="P:endoplasmic reticulum to Golgi vesicle-mediated transport"/>
    <property type="evidence" value="ECO:0007669"/>
    <property type="project" value="TreeGrafter"/>
</dbReference>
<protein>
    <recommendedName>
        <fullName evidence="10">Coatomer subunit delta</fullName>
    </recommendedName>
</protein>
<dbReference type="Proteomes" id="UP000253664">
    <property type="component" value="Unassembled WGS sequence"/>
</dbReference>
<dbReference type="InterPro" id="IPR036168">
    <property type="entry name" value="AP2_Mu_C_sf"/>
</dbReference>
<dbReference type="SUPFAM" id="SSF64356">
    <property type="entry name" value="SNARE-like"/>
    <property type="match status" value="1"/>
</dbReference>
<dbReference type="STRING" id="1330021.A0A367LH17"/>
<keyword evidence="5 10" id="KW-0931">ER-Golgi transport</keyword>
<reference evidence="14 15" key="1">
    <citation type="journal article" date="2015" name="BMC Genomics">
        <title>Insights from the genome of Ophiocordyceps polyrhachis-furcata to pathogenicity and host specificity in insect fungi.</title>
        <authorList>
            <person name="Wichadakul D."/>
            <person name="Kobmoo N."/>
            <person name="Ingsriswang S."/>
            <person name="Tangphatsornruang S."/>
            <person name="Chantasingh D."/>
            <person name="Luangsa-ard J.J."/>
            <person name="Eurwilaichitr L."/>
        </authorList>
    </citation>
    <scope>NUCLEOTIDE SEQUENCE [LARGE SCALE GENOMIC DNA]</scope>
    <source>
        <strain evidence="14 15">BCC 54312</strain>
    </source>
</reference>
<comment type="subunit">
    <text evidence="2 10">Oligomeric complex that consists of at least the alpha, beta, beta', gamma, delta, epsilon and zeta subunits.</text>
</comment>
<keyword evidence="7 10" id="KW-0333">Golgi apparatus</keyword>
<dbReference type="InterPro" id="IPR027059">
    <property type="entry name" value="Coatomer_dsu"/>
</dbReference>
<keyword evidence="3 10" id="KW-0813">Transport</keyword>
<dbReference type="GO" id="GO:0051645">
    <property type="term" value="P:Golgi localization"/>
    <property type="evidence" value="ECO:0007669"/>
    <property type="project" value="TreeGrafter"/>
</dbReference>
<evidence type="ECO:0000256" key="6">
    <source>
        <dbReference type="ARBA" id="ARBA00022927"/>
    </source>
</evidence>
<keyword evidence="4 10" id="KW-0963">Cytoplasm</keyword>
<sequence length="533" mass="58728">GLPKEPSVIQQSHLEQKPSQSVVEMVVLAASICTRGGKAVLSRQFREMPRSRIEALLASFPKLADSGTQHTTVEQDNVRFVYQPLDELYMVLITNRQSNILQDIDSLHLFAQVVTSACKTLDEREILKNAYELLSAFDELVTLGYRENLTMSQIKAFLDMESHEERIQEIIARNKELEATEERKRKAKQLEMQRKESARSGRGGMSRTPAYPTYQAPTRPNAPDAYDTYEAEKNRTYNKSTPKGKGMQLGKKSKTTDMLERIRGDMGGEADNAPLITPTSAAAEPAEPRVSSTLDRDAIHIVISEAISAQLSRDGAINSLAISGDLTLRVSDPALTKIKLSLQAVPSHGAQFRTHPNVDRGLFNSSKVIQMSNAARGFPVNNAVGVLRWRASPKVDDNSACPIIFTVWTNKESAKCNVTVEYELTGGDALKEVSVAIPYAGSEPVVSSFDAAYEVSGDAVEWSIGSVDSENPSGSFEFESEGDENDFFPMTVRFSKTTPYIDVDVASVSLLEENEAVTFSKEIKSHADNFSVE</sequence>
<gene>
    <name evidence="14" type="ORF">L249_7958</name>
</gene>
<dbReference type="GO" id="GO:0006890">
    <property type="term" value="P:retrograde vesicle-mediated transport, Golgi to endoplasmic reticulum"/>
    <property type="evidence" value="ECO:0007669"/>
    <property type="project" value="UniProtKB-UniRule"/>
</dbReference>
<dbReference type="PANTHER" id="PTHR10121:SF0">
    <property type="entry name" value="COATOMER SUBUNIT DELTA"/>
    <property type="match status" value="1"/>
</dbReference>
<dbReference type="InterPro" id="IPR022775">
    <property type="entry name" value="AP_mu_sigma_su"/>
</dbReference>
<dbReference type="Pfam" id="PF00928">
    <property type="entry name" value="Adap_comp_sub"/>
    <property type="match status" value="1"/>
</dbReference>
<dbReference type="CDD" id="cd09254">
    <property type="entry name" value="AP_delta-COPI_MHD"/>
    <property type="match status" value="1"/>
</dbReference>
<comment type="similarity">
    <text evidence="1 10">Belongs to the adaptor complexes medium subunit family. Delta-COP subfamily.</text>
</comment>
<organism evidence="14 15">
    <name type="scientific">Ophiocordyceps polyrhachis-furcata BCC 54312</name>
    <dbReference type="NCBI Taxonomy" id="1330021"/>
    <lineage>
        <taxon>Eukaryota</taxon>
        <taxon>Fungi</taxon>
        <taxon>Dikarya</taxon>
        <taxon>Ascomycota</taxon>
        <taxon>Pezizomycotina</taxon>
        <taxon>Sordariomycetes</taxon>
        <taxon>Hypocreomycetidae</taxon>
        <taxon>Hypocreales</taxon>
        <taxon>Ophiocordycipitaceae</taxon>
        <taxon>Ophiocordyceps</taxon>
    </lineage>
</organism>
<evidence type="ECO:0000256" key="7">
    <source>
        <dbReference type="ARBA" id="ARBA00023034"/>
    </source>
</evidence>
<proteinExistence type="inferred from homology"/>
<dbReference type="Pfam" id="PF01217">
    <property type="entry name" value="Clat_adaptor_s"/>
    <property type="match status" value="1"/>
</dbReference>
<evidence type="ECO:0000256" key="10">
    <source>
        <dbReference type="RuleBase" id="RU364018"/>
    </source>
</evidence>
<comment type="function">
    <text evidence="10">The coatomer is a cytosolic protein complex that binds to dilysine motifs and reversibly associates with Golgi non-clathrin-coated vesicles, which further mediate biosynthetic protein transport from the ER, via the Golgi up to the trans Golgi network. Coatomer complex is required for budding from Golgi membranes, and is essential for the retrograde Golgi-to-ER transport of dilysine-tagged proteins.</text>
</comment>
<keyword evidence="6 10" id="KW-0653">Protein transport</keyword>
<dbReference type="GO" id="GO:0015031">
    <property type="term" value="P:protein transport"/>
    <property type="evidence" value="ECO:0007669"/>
    <property type="project" value="UniProtKB-KW"/>
</dbReference>
<feature type="region of interest" description="Disordered" evidence="12">
    <location>
        <begin position="179"/>
        <end position="254"/>
    </location>
</feature>
<dbReference type="PANTHER" id="PTHR10121">
    <property type="entry name" value="COATOMER SUBUNIT DELTA"/>
    <property type="match status" value="1"/>
</dbReference>
<name>A0A367LH17_9HYPO</name>
<evidence type="ECO:0000256" key="9">
    <source>
        <dbReference type="ARBA" id="ARBA00023329"/>
    </source>
</evidence>
<dbReference type="CDD" id="cd14830">
    <property type="entry name" value="Delta_COP_N"/>
    <property type="match status" value="1"/>
</dbReference>
<dbReference type="GO" id="GO:0000139">
    <property type="term" value="C:Golgi membrane"/>
    <property type="evidence" value="ECO:0007669"/>
    <property type="project" value="UniProtKB-SubCell"/>
</dbReference>
<dbReference type="Gene3D" id="2.60.40.1170">
    <property type="entry name" value="Mu homology domain, subdomain B"/>
    <property type="match status" value="2"/>
</dbReference>
<feature type="domain" description="MHD" evidence="13">
    <location>
        <begin position="296"/>
        <end position="533"/>
    </location>
</feature>
<dbReference type="InterPro" id="IPR028565">
    <property type="entry name" value="MHD"/>
</dbReference>
<evidence type="ECO:0000256" key="1">
    <source>
        <dbReference type="ARBA" id="ARBA00010516"/>
    </source>
</evidence>
<keyword evidence="15" id="KW-1185">Reference proteome</keyword>